<dbReference type="OrthoDB" id="2223458at2"/>
<evidence type="ECO:0000256" key="1">
    <source>
        <dbReference type="SAM" id="MobiDB-lite"/>
    </source>
</evidence>
<dbReference type="STRING" id="1218493.JF76_07290"/>
<keyword evidence="2" id="KW-0238">DNA-binding</keyword>
<comment type="caution">
    <text evidence="2">The sequence shown here is derived from an EMBL/GenBank/DDBJ whole genome shotgun (WGS) entry which is preliminary data.</text>
</comment>
<dbReference type="RefSeq" id="WP_045927877.1">
    <property type="nucleotide sequence ID" value="NZ_JBHSZS010000009.1"/>
</dbReference>
<accession>A0A0F4LF00</accession>
<evidence type="ECO:0000313" key="2">
    <source>
        <dbReference type="EMBL" id="KJY56126.1"/>
    </source>
</evidence>
<dbReference type="GO" id="GO:0003677">
    <property type="term" value="F:DNA binding"/>
    <property type="evidence" value="ECO:0007669"/>
    <property type="project" value="UniProtKB-KW"/>
</dbReference>
<gene>
    <name evidence="2" type="primary">ps113</name>
    <name evidence="2" type="ORF">JF76_07290</name>
</gene>
<dbReference type="HOGENOM" id="CLU_135076_0_0_9"/>
<dbReference type="Proteomes" id="UP000033533">
    <property type="component" value="Unassembled WGS sequence"/>
</dbReference>
<dbReference type="EMBL" id="JXBY01000017">
    <property type="protein sequence ID" value="KJY56126.1"/>
    <property type="molecule type" value="Genomic_DNA"/>
</dbReference>
<sequence>MSLLDAMNELKQKGFNPKEGKEYNPYEPIPDDTYLMSFDNVTHNAKGDRDFLMLTFSVVQGKYEGRQESIFPSLAQTKANGDPMPNSVIARSISEIQIIGETLNNPVPDKCFAFENETEAYDAIAEALQPACGKVLKVTIKTTPNKKNPQYPFRNYTFEKQEQPKVADAKDPFNGTGDTVDINDDDLPF</sequence>
<proteinExistence type="predicted"/>
<name>A0A0F4LF00_9LACO</name>
<feature type="region of interest" description="Disordered" evidence="1">
    <location>
        <begin position="159"/>
        <end position="189"/>
    </location>
</feature>
<evidence type="ECO:0000313" key="3">
    <source>
        <dbReference type="Proteomes" id="UP000033533"/>
    </source>
</evidence>
<reference evidence="2 3" key="1">
    <citation type="submission" date="2014-12" db="EMBL/GenBank/DDBJ databases">
        <title>Comparative genomics of the lactic acid bacteria isolated from the honey bee gut.</title>
        <authorList>
            <person name="Ellegaard K.M."/>
            <person name="Tamarit D."/>
            <person name="Javelind E."/>
            <person name="Olofsson T."/>
            <person name="Andersson S.G."/>
            <person name="Vasquez A."/>
        </authorList>
    </citation>
    <scope>NUCLEOTIDE SEQUENCE [LARGE SCALE GENOMIC DNA]</scope>
    <source>
        <strain evidence="2 3">Biut2</strain>
    </source>
</reference>
<dbReference type="PATRIC" id="fig|1218493.3.peg.775"/>
<protein>
    <submittedName>
        <fullName evidence="2">Putative single-stranded DNA-binding protein</fullName>
    </submittedName>
</protein>
<dbReference type="AlphaFoldDB" id="A0A0F4LF00"/>
<feature type="compositionally biased region" description="Basic and acidic residues" evidence="1">
    <location>
        <begin position="159"/>
        <end position="171"/>
    </location>
</feature>
<organism evidence="2 3">
    <name type="scientific">Lactobacillus kullabergensis</name>
    <dbReference type="NCBI Taxonomy" id="1218493"/>
    <lineage>
        <taxon>Bacteria</taxon>
        <taxon>Bacillati</taxon>
        <taxon>Bacillota</taxon>
        <taxon>Bacilli</taxon>
        <taxon>Lactobacillales</taxon>
        <taxon>Lactobacillaceae</taxon>
        <taxon>Lactobacillus</taxon>
    </lineage>
</organism>